<protein>
    <submittedName>
        <fullName evidence="1">ABC-type transport system, involved in lipoprotein release, permease component</fullName>
    </submittedName>
</protein>
<keyword evidence="1" id="KW-0449">Lipoprotein</keyword>
<proteinExistence type="predicted"/>
<accession>K1UED6</accession>
<sequence length="73" mass="7972">NGKKSTEAYIFGGADNETIAQFVTVKDRRTGEQYTVTDDGVIINEKLASLLGGIKKGDTITLALADTKRLRQR</sequence>
<evidence type="ECO:0000313" key="1">
    <source>
        <dbReference type="EMBL" id="EKC69886.1"/>
    </source>
</evidence>
<feature type="non-terminal residue" evidence="1">
    <location>
        <position position="1"/>
    </location>
</feature>
<organism evidence="1">
    <name type="scientific">human gut metagenome</name>
    <dbReference type="NCBI Taxonomy" id="408170"/>
    <lineage>
        <taxon>unclassified sequences</taxon>
        <taxon>metagenomes</taxon>
        <taxon>organismal metagenomes</taxon>
    </lineage>
</organism>
<gene>
    <name evidence="1" type="ORF">OBE_04181</name>
</gene>
<dbReference type="AlphaFoldDB" id="K1UED6"/>
<dbReference type="EMBL" id="AJWZ01002824">
    <property type="protein sequence ID" value="EKC69886.1"/>
    <property type="molecule type" value="Genomic_DNA"/>
</dbReference>
<name>K1UED6_9ZZZZ</name>
<comment type="caution">
    <text evidence="1">The sequence shown here is derived from an EMBL/GenBank/DDBJ whole genome shotgun (WGS) entry which is preliminary data.</text>
</comment>
<reference evidence="1" key="1">
    <citation type="journal article" date="2013" name="Environ. Microbiol.">
        <title>Microbiota from the distal guts of lean and obese adolescents exhibit partial functional redundancy besides clear differences in community structure.</title>
        <authorList>
            <person name="Ferrer M."/>
            <person name="Ruiz A."/>
            <person name="Lanza F."/>
            <person name="Haange S.B."/>
            <person name="Oberbach A."/>
            <person name="Till H."/>
            <person name="Bargiela R."/>
            <person name="Campoy C."/>
            <person name="Segura M.T."/>
            <person name="Richter M."/>
            <person name="von Bergen M."/>
            <person name="Seifert J."/>
            <person name="Suarez A."/>
        </authorList>
    </citation>
    <scope>NUCLEOTIDE SEQUENCE</scope>
</reference>